<gene>
    <name evidence="1" type="ORF">F8M41_008207</name>
</gene>
<evidence type="ECO:0000313" key="2">
    <source>
        <dbReference type="Proteomes" id="UP000439903"/>
    </source>
</evidence>
<dbReference type="EMBL" id="WTPW01001852">
    <property type="protein sequence ID" value="KAF0411272.1"/>
    <property type="molecule type" value="Genomic_DNA"/>
</dbReference>
<accession>A0A8H3X3R7</accession>
<name>A0A8H3X3R7_GIGMA</name>
<dbReference type="Proteomes" id="UP000439903">
    <property type="component" value="Unassembled WGS sequence"/>
</dbReference>
<protein>
    <submittedName>
        <fullName evidence="1">Uncharacterized protein</fullName>
    </submittedName>
</protein>
<keyword evidence="2" id="KW-1185">Reference proteome</keyword>
<evidence type="ECO:0000313" key="1">
    <source>
        <dbReference type="EMBL" id="KAF0411272.1"/>
    </source>
</evidence>
<organism evidence="1 2">
    <name type="scientific">Gigaspora margarita</name>
    <dbReference type="NCBI Taxonomy" id="4874"/>
    <lineage>
        <taxon>Eukaryota</taxon>
        <taxon>Fungi</taxon>
        <taxon>Fungi incertae sedis</taxon>
        <taxon>Mucoromycota</taxon>
        <taxon>Glomeromycotina</taxon>
        <taxon>Glomeromycetes</taxon>
        <taxon>Diversisporales</taxon>
        <taxon>Gigasporaceae</taxon>
        <taxon>Gigaspora</taxon>
    </lineage>
</organism>
<reference evidence="1 2" key="1">
    <citation type="journal article" date="2019" name="Environ. Microbiol.">
        <title>At the nexus of three kingdoms: the genome of the mycorrhizal fungus Gigaspora margarita provides insights into plant, endobacterial and fungal interactions.</title>
        <authorList>
            <person name="Venice F."/>
            <person name="Ghignone S."/>
            <person name="Salvioli di Fossalunga A."/>
            <person name="Amselem J."/>
            <person name="Novero M."/>
            <person name="Xianan X."/>
            <person name="Sedzielewska Toro K."/>
            <person name="Morin E."/>
            <person name="Lipzen A."/>
            <person name="Grigoriev I.V."/>
            <person name="Henrissat B."/>
            <person name="Martin F.M."/>
            <person name="Bonfante P."/>
        </authorList>
    </citation>
    <scope>NUCLEOTIDE SEQUENCE [LARGE SCALE GENOMIC DNA]</scope>
    <source>
        <strain evidence="1 2">BEG34</strain>
    </source>
</reference>
<proteinExistence type="predicted"/>
<dbReference type="AlphaFoldDB" id="A0A8H3X3R7"/>
<comment type="caution">
    <text evidence="1">The sequence shown here is derived from an EMBL/GenBank/DDBJ whole genome shotgun (WGS) entry which is preliminary data.</text>
</comment>
<dbReference type="OrthoDB" id="2396944at2759"/>
<sequence>MTAIVLEPPRNDPDQDEITLTVETKDFMDQDHTSLKLEYYHPKSAQYLTPTSMTTKKGSALFMNGELLVDEDAFIVHLHVLISVNFQNQSI</sequence>